<reference evidence="2" key="1">
    <citation type="submission" date="2013-10" db="EMBL/GenBank/DDBJ databases">
        <title>Genomic analysis of the causative agents of coccidiosis in chickens.</title>
        <authorList>
            <person name="Reid A.J."/>
            <person name="Blake D."/>
            <person name="Billington K."/>
            <person name="Browne H."/>
            <person name="Dunn M."/>
            <person name="Hung S."/>
            <person name="Kawahara F."/>
            <person name="Miranda-Saavedra D."/>
            <person name="Mourier T."/>
            <person name="Nagra H."/>
            <person name="Otto T.D."/>
            <person name="Rawlings N."/>
            <person name="Sanchez A."/>
            <person name="Sanders M."/>
            <person name="Subramaniam C."/>
            <person name="Tay Y."/>
            <person name="Dear P."/>
            <person name="Doerig C."/>
            <person name="Gruber A."/>
            <person name="Parkinson J."/>
            <person name="Shirley M."/>
            <person name="Wan K.L."/>
            <person name="Berriman M."/>
            <person name="Tomley F."/>
            <person name="Pain A."/>
        </authorList>
    </citation>
    <scope>NUCLEOTIDE SEQUENCE [LARGE SCALE GENOMIC DNA]</scope>
    <source>
        <strain evidence="2">Houghton</strain>
    </source>
</reference>
<feature type="compositionally biased region" description="Low complexity" evidence="1">
    <location>
        <begin position="16"/>
        <end position="38"/>
    </location>
</feature>
<protein>
    <submittedName>
        <fullName evidence="2">Uncharacterized protein</fullName>
    </submittedName>
</protein>
<feature type="compositionally biased region" description="Low complexity" evidence="1">
    <location>
        <begin position="103"/>
        <end position="125"/>
    </location>
</feature>
<dbReference type="AlphaFoldDB" id="U6GFE0"/>
<sequence>MKTTPVLSVYLFAPTENNKNSSSSSSNSNSNSSSNEGSGSKGGKHLQLIKKSDLEGGLSDDGRMKSSAAQDLLQRKGVLNITLVELCDTAHAYIIFISTPPKSGSSSSSSSSSSSNSSSSSSSSSTAEAGVDWEPTPWLLHVISDRTVQCTAL</sequence>
<proteinExistence type="predicted"/>
<organism evidence="2 3">
    <name type="scientific">Eimeria praecox</name>
    <dbReference type="NCBI Taxonomy" id="51316"/>
    <lineage>
        <taxon>Eukaryota</taxon>
        <taxon>Sar</taxon>
        <taxon>Alveolata</taxon>
        <taxon>Apicomplexa</taxon>
        <taxon>Conoidasida</taxon>
        <taxon>Coccidia</taxon>
        <taxon>Eucoccidiorida</taxon>
        <taxon>Eimeriorina</taxon>
        <taxon>Eimeriidae</taxon>
        <taxon>Eimeria</taxon>
    </lineage>
</organism>
<accession>U6GFE0</accession>
<feature type="region of interest" description="Disordered" evidence="1">
    <location>
        <begin position="16"/>
        <end position="64"/>
    </location>
</feature>
<dbReference type="EMBL" id="HG691644">
    <property type="protein sequence ID" value="CDI78900.1"/>
    <property type="molecule type" value="Genomic_DNA"/>
</dbReference>
<dbReference type="VEuPathDB" id="ToxoDB:EPH_0008180"/>
<reference evidence="2" key="2">
    <citation type="submission" date="2013-10" db="EMBL/GenBank/DDBJ databases">
        <authorList>
            <person name="Aslett M."/>
        </authorList>
    </citation>
    <scope>NUCLEOTIDE SEQUENCE [LARGE SCALE GENOMIC DNA]</scope>
    <source>
        <strain evidence="2">Houghton</strain>
    </source>
</reference>
<name>U6GFE0_9EIME</name>
<evidence type="ECO:0000256" key="1">
    <source>
        <dbReference type="SAM" id="MobiDB-lite"/>
    </source>
</evidence>
<keyword evidence="3" id="KW-1185">Reference proteome</keyword>
<feature type="compositionally biased region" description="Basic and acidic residues" evidence="1">
    <location>
        <begin position="50"/>
        <end position="64"/>
    </location>
</feature>
<dbReference type="Proteomes" id="UP000018201">
    <property type="component" value="Unassembled WGS sequence"/>
</dbReference>
<feature type="region of interest" description="Disordered" evidence="1">
    <location>
        <begin position="99"/>
        <end position="130"/>
    </location>
</feature>
<gene>
    <name evidence="2" type="ORF">EPH_0008180</name>
</gene>
<dbReference type="OrthoDB" id="167576at2759"/>
<evidence type="ECO:0000313" key="3">
    <source>
        <dbReference type="Proteomes" id="UP000018201"/>
    </source>
</evidence>
<evidence type="ECO:0000313" key="2">
    <source>
        <dbReference type="EMBL" id="CDI78900.1"/>
    </source>
</evidence>